<keyword evidence="2" id="KW-1185">Reference proteome</keyword>
<proteinExistence type="predicted"/>
<evidence type="ECO:0000313" key="2">
    <source>
        <dbReference type="Proteomes" id="UP001396334"/>
    </source>
</evidence>
<organism evidence="1 2">
    <name type="scientific">Hibiscus sabdariffa</name>
    <name type="common">roselle</name>
    <dbReference type="NCBI Taxonomy" id="183260"/>
    <lineage>
        <taxon>Eukaryota</taxon>
        <taxon>Viridiplantae</taxon>
        <taxon>Streptophyta</taxon>
        <taxon>Embryophyta</taxon>
        <taxon>Tracheophyta</taxon>
        <taxon>Spermatophyta</taxon>
        <taxon>Magnoliopsida</taxon>
        <taxon>eudicotyledons</taxon>
        <taxon>Gunneridae</taxon>
        <taxon>Pentapetalae</taxon>
        <taxon>rosids</taxon>
        <taxon>malvids</taxon>
        <taxon>Malvales</taxon>
        <taxon>Malvaceae</taxon>
        <taxon>Malvoideae</taxon>
        <taxon>Hibiscus</taxon>
    </lineage>
</organism>
<sequence>METIASRIRTPSCAHSFPSHAILARWTAMEYLFAAQNRTEGRLSLCFTSRICMGIQGSILEEKESGDSPTIERLKTDRVSPPQVPTSTLRQVEGVIAGGNREVLDRCAIGWCKSPISNSNMARALQSDNIVGLQVMRISGDRVLLIFDDACVRSKMLASDTLSTWFDRVVEWNEEDGAMGCRRVWMMGIPFRRSDCCNQGPNWCCLLLKGQLDL</sequence>
<reference evidence="1 2" key="1">
    <citation type="journal article" date="2024" name="G3 (Bethesda)">
        <title>Genome assembly of Hibiscus sabdariffa L. provides insights into metabolisms of medicinal natural products.</title>
        <authorList>
            <person name="Kim T."/>
        </authorList>
    </citation>
    <scope>NUCLEOTIDE SEQUENCE [LARGE SCALE GENOMIC DNA]</scope>
    <source>
        <strain evidence="1">TK-2024</strain>
        <tissue evidence="1">Old leaves</tissue>
    </source>
</reference>
<evidence type="ECO:0000313" key="1">
    <source>
        <dbReference type="EMBL" id="KAK9017676.1"/>
    </source>
</evidence>
<dbReference type="Proteomes" id="UP001396334">
    <property type="component" value="Unassembled WGS sequence"/>
</dbReference>
<name>A0ABR2RY13_9ROSI</name>
<gene>
    <name evidence="1" type="ORF">V6N11_000684</name>
</gene>
<protein>
    <submittedName>
        <fullName evidence="1">Uncharacterized protein</fullName>
    </submittedName>
</protein>
<comment type="caution">
    <text evidence="1">The sequence shown here is derived from an EMBL/GenBank/DDBJ whole genome shotgun (WGS) entry which is preliminary data.</text>
</comment>
<accession>A0ABR2RY13</accession>
<dbReference type="EMBL" id="JBBPBN010000019">
    <property type="protein sequence ID" value="KAK9017676.1"/>
    <property type="molecule type" value="Genomic_DNA"/>
</dbReference>